<dbReference type="InterPro" id="IPR014862">
    <property type="entry name" value="TrwC"/>
</dbReference>
<evidence type="ECO:0000259" key="2">
    <source>
        <dbReference type="Pfam" id="PF08751"/>
    </source>
</evidence>
<evidence type="ECO:0000256" key="1">
    <source>
        <dbReference type="SAM" id="MobiDB-lite"/>
    </source>
</evidence>
<dbReference type="Pfam" id="PF13604">
    <property type="entry name" value="AAA_30"/>
    <property type="match status" value="1"/>
</dbReference>
<dbReference type="SUPFAM" id="SSF55464">
    <property type="entry name" value="Origin of replication-binding domain, RBD-like"/>
    <property type="match status" value="1"/>
</dbReference>
<feature type="region of interest" description="Disordered" evidence="1">
    <location>
        <begin position="890"/>
        <end position="931"/>
    </location>
</feature>
<dbReference type="OrthoDB" id="4524286at2"/>
<dbReference type="AlphaFoldDB" id="A0A5C5B8W6"/>
<keyword evidence="4" id="KW-1185">Reference proteome</keyword>
<evidence type="ECO:0000313" key="4">
    <source>
        <dbReference type="Proteomes" id="UP000313849"/>
    </source>
</evidence>
<accession>A0A5C5B8W6</accession>
<dbReference type="Pfam" id="PF08751">
    <property type="entry name" value="TrwC"/>
    <property type="match status" value="1"/>
</dbReference>
<dbReference type="EMBL" id="VENP01000078">
    <property type="protein sequence ID" value="TNU72959.1"/>
    <property type="molecule type" value="Genomic_DNA"/>
</dbReference>
<organism evidence="3 4">
    <name type="scientific">Miniimonas arenae</name>
    <dbReference type="NCBI Taxonomy" id="676201"/>
    <lineage>
        <taxon>Bacteria</taxon>
        <taxon>Bacillati</taxon>
        <taxon>Actinomycetota</taxon>
        <taxon>Actinomycetes</taxon>
        <taxon>Micrococcales</taxon>
        <taxon>Beutenbergiaceae</taxon>
        <taxon>Miniimonas</taxon>
    </lineage>
</organism>
<name>A0A5C5B8W6_9MICO</name>
<dbReference type="CDD" id="cd17933">
    <property type="entry name" value="DEXSc_RecD-like"/>
    <property type="match status" value="1"/>
</dbReference>
<evidence type="ECO:0000313" key="3">
    <source>
        <dbReference type="EMBL" id="TNU72959.1"/>
    </source>
</evidence>
<dbReference type="NCBIfam" id="NF041492">
    <property type="entry name" value="MobF"/>
    <property type="match status" value="1"/>
</dbReference>
<reference evidence="3 4" key="1">
    <citation type="submission" date="2019-06" db="EMBL/GenBank/DDBJ databases">
        <title>Draft genome sequence of Miniimonas arenae KCTC 19750T isolated from sea sand.</title>
        <authorList>
            <person name="Park S.-J."/>
        </authorList>
    </citation>
    <scope>NUCLEOTIDE SEQUENCE [LARGE SCALE GENOMIC DNA]</scope>
    <source>
        <strain evidence="3 4">KCTC 19750</strain>
    </source>
</reference>
<feature type="compositionally biased region" description="Low complexity" evidence="1">
    <location>
        <begin position="913"/>
        <end position="931"/>
    </location>
</feature>
<protein>
    <recommendedName>
        <fullName evidence="2">TrwC relaxase domain-containing protein</fullName>
    </recommendedName>
</protein>
<sequence length="931" mass="99261">MRGGVQLWRGEGGAAARRYLESDAHRPEDYYLKDGPGLVDRWVLDGAGSLTSRSVLDGAAYEAWVDWVDPGTGEVRGTPRTRHRYDAAGSVVGVERSPRFAEMTVNCDKTLSLAAALYPEVSRALDAAQEEAAGALLSWLATHSRTRVGPKGAQVHVGVEVLEAASVVHHTSRAGDPHRHIHLQVNTRVYAAGGWRGLDTALMFRQQGALRGIGEAAITAHEGLRAALAARGLTFDPAAGDVVELRDAVPAMSKRSRQIAANLEQIEADWQAEHPGQVPGPRVVRGWHRLAWEQGRPDKKPGVAPDEDLWRAEIHATGYTHPTAPVPPAPRVEVGAIDRDQIAALAIEQAQGRRSTWSTADLTEHTARLLSHAGVTAPRRVLMETIEDITTRATTSCESVAPAGWASGAVPDGYRHLTSRHVIRTERRLGDLLQTLTDTTTPGIDADHVTYLLNRLDIGGFGREVLGEDQLAAVTAMSSGAGLVVVTGAAGAGKTRMLTAAAAVTRAIGSRQVVAAPSMKAALGAAERTGAAASSVHKLLHAHGWRWNEDGTRWHHLHPGQVDPATGRTVPYPSPALRLDSRTQLVIDEAGMLDQEAALRLLDLARDAGAQVVMIGDVAQLGAVGRGGVLDLATRHTRDRVDLATVHRFTDPTYATLTLAIRERRQPAATFEQLVRRGQVCLHETQEEAYAAIAADAARTLSARSGEKVALTAASVSEATALNAAVHDARVRLGEVHDGVTVTGADGLAIGVGDHVMVRRNDPRLGIANRETFTVTHVHPDGALTITDSTRRRHTLPADYVAQYTHLGYATTGHGNQGTTTTHSHTLLTQGADGAGLYVGLTRGRESNTLHLVAGDLGAAQDVWTDAMQRDTGDHGLHHARRDLNRQLDGYQPAAPAPRTVPGGHNSNLLDPTGLLGRTLGSGSRGPDLGR</sequence>
<feature type="domain" description="TrwC relaxase" evidence="2">
    <location>
        <begin position="15"/>
        <end position="306"/>
    </location>
</feature>
<gene>
    <name evidence="3" type="ORF">FH969_13995</name>
</gene>
<dbReference type="Gene3D" id="2.30.30.940">
    <property type="match status" value="1"/>
</dbReference>
<dbReference type="InterPro" id="IPR027417">
    <property type="entry name" value="P-loop_NTPase"/>
</dbReference>
<comment type="caution">
    <text evidence="3">The sequence shown here is derived from an EMBL/GenBank/DDBJ whole genome shotgun (WGS) entry which is preliminary data.</text>
</comment>
<dbReference type="Proteomes" id="UP000313849">
    <property type="component" value="Unassembled WGS sequence"/>
</dbReference>
<proteinExistence type="predicted"/>
<dbReference type="Gene3D" id="3.40.50.300">
    <property type="entry name" value="P-loop containing nucleotide triphosphate hydrolases"/>
    <property type="match status" value="2"/>
</dbReference>
<dbReference type="RefSeq" id="WP_139987775.1">
    <property type="nucleotide sequence ID" value="NZ_VENP01000078.1"/>
</dbReference>
<dbReference type="SUPFAM" id="SSF52540">
    <property type="entry name" value="P-loop containing nucleoside triphosphate hydrolases"/>
    <property type="match status" value="2"/>
</dbReference>